<proteinExistence type="predicted"/>
<dbReference type="Proteomes" id="UP001501509">
    <property type="component" value="Unassembled WGS sequence"/>
</dbReference>
<keyword evidence="2" id="KW-1185">Reference proteome</keyword>
<sequence>MSETPRTRRRRLPALVLALLGVAAATGGTIAIVADLKREPTSKEIKQAGAKEIATRWQNLKVAAIFPPTLDVTVSVVNYSAVTTVDPLQAIRRAAVAPPAGCAEAFDRKIADILVKHGCRTALRATYVDASGTMATTLGIAVMPGTDAATRADTAIGAEDEKAGVRTLPVRGTVAAGFGDGNRRQFHETGNDTPYLFFRSSGWLVARDRVKSAHMAETFQFADTALGRVMRNFGDTEAPCRRQEVQC</sequence>
<evidence type="ECO:0000313" key="2">
    <source>
        <dbReference type="Proteomes" id="UP001501509"/>
    </source>
</evidence>
<dbReference type="EMBL" id="BAAATD010000005">
    <property type="protein sequence ID" value="GAA2602679.1"/>
    <property type="molecule type" value="Genomic_DNA"/>
</dbReference>
<reference evidence="1 2" key="1">
    <citation type="journal article" date="2019" name="Int. J. Syst. Evol. Microbiol.">
        <title>The Global Catalogue of Microorganisms (GCM) 10K type strain sequencing project: providing services to taxonomists for standard genome sequencing and annotation.</title>
        <authorList>
            <consortium name="The Broad Institute Genomics Platform"/>
            <consortium name="The Broad Institute Genome Sequencing Center for Infectious Disease"/>
            <person name="Wu L."/>
            <person name="Ma J."/>
        </authorList>
    </citation>
    <scope>NUCLEOTIDE SEQUENCE [LARGE SCALE GENOMIC DNA]</scope>
    <source>
        <strain evidence="1 2">JCM 6833</strain>
    </source>
</reference>
<dbReference type="RefSeq" id="WP_344543043.1">
    <property type="nucleotide sequence ID" value="NZ_BAAATD010000005.1"/>
</dbReference>
<name>A0ABN3PU27_9ACTN</name>
<gene>
    <name evidence="1" type="ORF">GCM10010411_40640</name>
</gene>
<evidence type="ECO:0008006" key="3">
    <source>
        <dbReference type="Google" id="ProtNLM"/>
    </source>
</evidence>
<comment type="caution">
    <text evidence="1">The sequence shown here is derived from an EMBL/GenBank/DDBJ whole genome shotgun (WGS) entry which is preliminary data.</text>
</comment>
<accession>A0ABN3PU27</accession>
<evidence type="ECO:0000313" key="1">
    <source>
        <dbReference type="EMBL" id="GAA2602679.1"/>
    </source>
</evidence>
<protein>
    <recommendedName>
        <fullName evidence="3">PknH-like extracellular domain-containing protein</fullName>
    </recommendedName>
</protein>
<organism evidence="1 2">
    <name type="scientific">Actinomadura fulvescens</name>
    <dbReference type="NCBI Taxonomy" id="46160"/>
    <lineage>
        <taxon>Bacteria</taxon>
        <taxon>Bacillati</taxon>
        <taxon>Actinomycetota</taxon>
        <taxon>Actinomycetes</taxon>
        <taxon>Streptosporangiales</taxon>
        <taxon>Thermomonosporaceae</taxon>
        <taxon>Actinomadura</taxon>
    </lineage>
</organism>